<dbReference type="CDD" id="cd00088">
    <property type="entry name" value="HPT"/>
    <property type="match status" value="1"/>
</dbReference>
<dbReference type="InterPro" id="IPR036890">
    <property type="entry name" value="HATPase_C_sf"/>
</dbReference>
<evidence type="ECO:0000256" key="5">
    <source>
        <dbReference type="ARBA" id="ARBA00022679"/>
    </source>
</evidence>
<evidence type="ECO:0000259" key="13">
    <source>
        <dbReference type="PROSITE" id="PS50894"/>
    </source>
</evidence>
<dbReference type="AlphaFoldDB" id="A0A0G3X6T0"/>
<sequence length="785" mass="84362">MDDLLADFVAETREMLQAIEGEIVAWEADPADRERLDAIFRFVHTVKGNCGFFDFPRLEKLSHAAESALSEVRAGQRRASGQLVSAVLAIIDRINDMIDAIDGGETIPDGADEILIAALEPKGDEPDSESIQAEELSGGRAPRQASGSRSIRLPVELLDRVMSGVSDMVLARNELARRLREHGTDPALEGPFDRLSSILDTVREGATRMRMQRLEHLFGALPRMVRDLSAELGKQVMIDLDGGDVELDREMIESVRDPLTHILRNAIDHGIEPPSERLSAGKREIGTITVSARRTGNRIVIAVSDDGRGIEPGRLRKKAVAAGLIDSAQAAALSEEQTLELIFAAGFSTADRVSQVSGRGVGMDVVRANIERIGGSVTVSSKAGQGTIVFLYVPLTLSIVEGLTVTVGAHTLGLPRSYIVEIARSASRAISVDRLGDGIFLTFRNERVPCLDLGEVLGLDQGVDLDRATFVFIRLVSGDLFAVAVDRVLDNEDLVLKPLPPVLEGIGLFGGTALLDDGRPILKLDIPALADRYGLASQARARPSVQGAADIHAEDPGEHVVVFEAFGSRRLAIRMPAIRHIHTLPASAIDRSGPTPLVSVDGMILPILGFILDDEDATSTRDSVIALRLSDGGSDILYAARSIIDTAELTGPVVPAEDDPLLEGTVLIDDTIVGAIDTHRLFARYGRMGASTHRPTCRLARTDAWAKGFLEPLIRSAGYDILDEDDPRTADVAVVLDQAEPAATTGDVVRLRSYPDAAGTAPDSIYRYDRDALLSALARAHSKGG</sequence>
<keyword evidence="4 9" id="KW-0597">Phosphoprotein</keyword>
<feature type="modified residue" description="Phosphohistidine" evidence="9">
    <location>
        <position position="44"/>
    </location>
</feature>
<dbReference type="Gene3D" id="2.30.30.40">
    <property type="entry name" value="SH3 Domains"/>
    <property type="match status" value="1"/>
</dbReference>
<dbReference type="EMBL" id="CP011805">
    <property type="protein sequence ID" value="AKM06319.1"/>
    <property type="molecule type" value="Genomic_DNA"/>
</dbReference>
<evidence type="ECO:0000313" key="15">
    <source>
        <dbReference type="Proteomes" id="UP000037643"/>
    </source>
</evidence>
<feature type="domain" description="HPt" evidence="13">
    <location>
        <begin position="1"/>
        <end position="101"/>
    </location>
</feature>
<keyword evidence="7" id="KW-0902">Two-component regulatory system</keyword>
<dbReference type="InterPro" id="IPR036061">
    <property type="entry name" value="CheW-like_dom_sf"/>
</dbReference>
<dbReference type="SMART" id="SM00260">
    <property type="entry name" value="CheW"/>
    <property type="match status" value="1"/>
</dbReference>
<dbReference type="InterPro" id="IPR002545">
    <property type="entry name" value="CheW-lke_dom"/>
</dbReference>
<keyword evidence="5" id="KW-0808">Transferase</keyword>
<dbReference type="Pfam" id="PF02518">
    <property type="entry name" value="HATPase_c"/>
    <property type="match status" value="1"/>
</dbReference>
<dbReference type="OrthoDB" id="9803176at2"/>
<evidence type="ECO:0000256" key="10">
    <source>
        <dbReference type="SAM" id="MobiDB-lite"/>
    </source>
</evidence>
<dbReference type="Pfam" id="PF01584">
    <property type="entry name" value="CheW"/>
    <property type="match status" value="1"/>
</dbReference>
<dbReference type="PROSITE" id="PS50109">
    <property type="entry name" value="HIS_KIN"/>
    <property type="match status" value="1"/>
</dbReference>
<evidence type="ECO:0000256" key="1">
    <source>
        <dbReference type="ARBA" id="ARBA00000085"/>
    </source>
</evidence>
<evidence type="ECO:0000256" key="4">
    <source>
        <dbReference type="ARBA" id="ARBA00022553"/>
    </source>
</evidence>
<evidence type="ECO:0000256" key="7">
    <source>
        <dbReference type="ARBA" id="ARBA00023012"/>
    </source>
</evidence>
<feature type="domain" description="Histidine kinase" evidence="11">
    <location>
        <begin position="146"/>
        <end position="397"/>
    </location>
</feature>
<dbReference type="PRINTS" id="PR00344">
    <property type="entry name" value="BCTRLSENSOR"/>
</dbReference>
<proteinExistence type="predicted"/>
<keyword evidence="15" id="KW-1185">Reference proteome</keyword>
<protein>
    <recommendedName>
        <fullName evidence="3">Chemotaxis protein CheA</fullName>
        <ecNumber evidence="2">2.7.13.3</ecNumber>
    </recommendedName>
</protein>
<organism evidence="14 15">
    <name type="scientific">Pelagerythrobacter marensis</name>
    <dbReference type="NCBI Taxonomy" id="543877"/>
    <lineage>
        <taxon>Bacteria</taxon>
        <taxon>Pseudomonadati</taxon>
        <taxon>Pseudomonadota</taxon>
        <taxon>Alphaproteobacteria</taxon>
        <taxon>Sphingomonadales</taxon>
        <taxon>Erythrobacteraceae</taxon>
        <taxon>Pelagerythrobacter</taxon>
    </lineage>
</organism>
<dbReference type="Proteomes" id="UP000037643">
    <property type="component" value="Chromosome"/>
</dbReference>
<dbReference type="STRING" id="543877.AM2010_230"/>
<dbReference type="RefSeq" id="WP_047805517.1">
    <property type="nucleotide sequence ID" value="NZ_CP011805.1"/>
</dbReference>
<dbReference type="CDD" id="cd16916">
    <property type="entry name" value="HATPase_CheA-like"/>
    <property type="match status" value="1"/>
</dbReference>
<evidence type="ECO:0000256" key="9">
    <source>
        <dbReference type="PROSITE-ProRule" id="PRU00110"/>
    </source>
</evidence>
<dbReference type="Gene3D" id="3.30.565.10">
    <property type="entry name" value="Histidine kinase-like ATPase, C-terminal domain"/>
    <property type="match status" value="1"/>
</dbReference>
<comment type="catalytic activity">
    <reaction evidence="1">
        <text>ATP + protein L-histidine = ADP + protein N-phospho-L-histidine.</text>
        <dbReference type="EC" id="2.7.13.3"/>
    </reaction>
</comment>
<dbReference type="FunFam" id="3.30.565.10:FF:000016">
    <property type="entry name" value="Chemotaxis protein CheA, putative"/>
    <property type="match status" value="1"/>
</dbReference>
<evidence type="ECO:0000256" key="3">
    <source>
        <dbReference type="ARBA" id="ARBA00021495"/>
    </source>
</evidence>
<dbReference type="PANTHER" id="PTHR43395:SF1">
    <property type="entry name" value="CHEMOTAXIS PROTEIN CHEA"/>
    <property type="match status" value="1"/>
</dbReference>
<feature type="region of interest" description="Disordered" evidence="10">
    <location>
        <begin position="121"/>
        <end position="147"/>
    </location>
</feature>
<dbReference type="GO" id="GO:0006935">
    <property type="term" value="P:chemotaxis"/>
    <property type="evidence" value="ECO:0007669"/>
    <property type="project" value="InterPro"/>
</dbReference>
<dbReference type="SMART" id="SM00073">
    <property type="entry name" value="HPT"/>
    <property type="match status" value="1"/>
</dbReference>
<dbReference type="SUPFAM" id="SSF50341">
    <property type="entry name" value="CheW-like"/>
    <property type="match status" value="1"/>
</dbReference>
<comment type="function">
    <text evidence="8">Involved in the transmission of sensory signals from the chemoreceptors to the flagellar motors. CheA is autophosphorylated; it can transfer its phosphate group to either CheB or CheY.</text>
</comment>
<evidence type="ECO:0000313" key="14">
    <source>
        <dbReference type="EMBL" id="AKM06319.1"/>
    </source>
</evidence>
<dbReference type="GO" id="GO:0000155">
    <property type="term" value="F:phosphorelay sensor kinase activity"/>
    <property type="evidence" value="ECO:0007669"/>
    <property type="project" value="InterPro"/>
</dbReference>
<dbReference type="SUPFAM" id="SSF47226">
    <property type="entry name" value="Histidine-containing phosphotransfer domain, HPT domain"/>
    <property type="match status" value="1"/>
</dbReference>
<feature type="domain" description="CheW-like" evidence="12">
    <location>
        <begin position="399"/>
        <end position="535"/>
    </location>
</feature>
<evidence type="ECO:0000259" key="12">
    <source>
        <dbReference type="PROSITE" id="PS50851"/>
    </source>
</evidence>
<dbReference type="Pfam" id="PF02895">
    <property type="entry name" value="H-kinase_dim"/>
    <property type="match status" value="1"/>
</dbReference>
<dbReference type="Pfam" id="PF01627">
    <property type="entry name" value="Hpt"/>
    <property type="match status" value="1"/>
</dbReference>
<evidence type="ECO:0000256" key="2">
    <source>
        <dbReference type="ARBA" id="ARBA00012438"/>
    </source>
</evidence>
<dbReference type="SUPFAM" id="SSF55874">
    <property type="entry name" value="ATPase domain of HSP90 chaperone/DNA topoisomerase II/histidine kinase"/>
    <property type="match status" value="1"/>
</dbReference>
<dbReference type="EC" id="2.7.13.3" evidence="2"/>
<dbReference type="KEGG" id="amx:AM2010_230"/>
<dbReference type="InterPro" id="IPR036641">
    <property type="entry name" value="HPT_dom_sf"/>
</dbReference>
<dbReference type="InterPro" id="IPR003594">
    <property type="entry name" value="HATPase_dom"/>
</dbReference>
<reference evidence="14 15" key="1">
    <citation type="submission" date="2015-06" db="EMBL/GenBank/DDBJ databases">
        <authorList>
            <person name="Kim K.M."/>
        </authorList>
    </citation>
    <scope>NUCLEOTIDE SEQUENCE [LARGE SCALE GENOMIC DNA]</scope>
    <source>
        <strain evidence="14 15">KCTC 22370</strain>
    </source>
</reference>
<dbReference type="InterPro" id="IPR008207">
    <property type="entry name" value="Sig_transdc_His_kin_Hpt_dom"/>
</dbReference>
<dbReference type="SMART" id="SM00387">
    <property type="entry name" value="HATPase_c"/>
    <property type="match status" value="1"/>
</dbReference>
<accession>A0A0G3X6T0</accession>
<dbReference type="PANTHER" id="PTHR43395">
    <property type="entry name" value="SENSOR HISTIDINE KINASE CHEA"/>
    <property type="match status" value="1"/>
</dbReference>
<dbReference type="PROSITE" id="PS50851">
    <property type="entry name" value="CHEW"/>
    <property type="match status" value="1"/>
</dbReference>
<dbReference type="PATRIC" id="fig|543877.4.peg.231"/>
<evidence type="ECO:0000259" key="11">
    <source>
        <dbReference type="PROSITE" id="PS50109"/>
    </source>
</evidence>
<dbReference type="GO" id="GO:0005737">
    <property type="term" value="C:cytoplasm"/>
    <property type="evidence" value="ECO:0007669"/>
    <property type="project" value="InterPro"/>
</dbReference>
<dbReference type="InterPro" id="IPR005467">
    <property type="entry name" value="His_kinase_dom"/>
</dbReference>
<keyword evidence="6 14" id="KW-0418">Kinase</keyword>
<evidence type="ECO:0000256" key="6">
    <source>
        <dbReference type="ARBA" id="ARBA00022777"/>
    </source>
</evidence>
<dbReference type="PROSITE" id="PS50894">
    <property type="entry name" value="HPT"/>
    <property type="match status" value="1"/>
</dbReference>
<dbReference type="InterPro" id="IPR004358">
    <property type="entry name" value="Sig_transdc_His_kin-like_C"/>
</dbReference>
<dbReference type="SMART" id="SM01231">
    <property type="entry name" value="H-kinase_dim"/>
    <property type="match status" value="1"/>
</dbReference>
<dbReference type="InterPro" id="IPR004105">
    <property type="entry name" value="CheA-like_dim"/>
</dbReference>
<dbReference type="InterPro" id="IPR051315">
    <property type="entry name" value="Bact_Chemotaxis_CheA"/>
</dbReference>
<gene>
    <name evidence="14" type="ORF">AM2010_230</name>
</gene>
<name>A0A0G3X6T0_9SPHN</name>
<evidence type="ECO:0000256" key="8">
    <source>
        <dbReference type="ARBA" id="ARBA00035100"/>
    </source>
</evidence>
<dbReference type="Gene3D" id="1.20.120.160">
    <property type="entry name" value="HPT domain"/>
    <property type="match status" value="1"/>
</dbReference>